<proteinExistence type="inferred from homology"/>
<evidence type="ECO:0000313" key="9">
    <source>
        <dbReference type="Proteomes" id="UP001203852"/>
    </source>
</evidence>
<dbReference type="GO" id="GO:0016491">
    <property type="term" value="F:oxidoreductase activity"/>
    <property type="evidence" value="ECO:0007669"/>
    <property type="project" value="UniProtKB-KW"/>
</dbReference>
<dbReference type="GO" id="GO:0034599">
    <property type="term" value="P:cellular response to oxidative stress"/>
    <property type="evidence" value="ECO:0007669"/>
    <property type="project" value="InterPro"/>
</dbReference>
<sequence length="208" mass="23359">MASADTFFAAIENRVSCYSLTNKSPTISDDRIHQIINDTVKHAPSAFNVQSTRAVVLVKQDHEKLWDIGDAQLKKAMPEPAYAALAPKVQGYKAAYGTVLWFEDQAALDALKSKNPGLQHVLPDWAQHTNGMHQFIAWTALELEGLGANLQHYTFMPDFSKEVLETWDLPRTWVLHAQLVFGQPADGLKRKLERTYAPLEERVKFIGA</sequence>
<protein>
    <submittedName>
        <fullName evidence="8">Nitroreductase-like protein</fullName>
    </submittedName>
</protein>
<dbReference type="Proteomes" id="UP001203852">
    <property type="component" value="Unassembled WGS sequence"/>
</dbReference>
<dbReference type="EMBL" id="MU404357">
    <property type="protein sequence ID" value="KAI1611047.1"/>
    <property type="molecule type" value="Genomic_DNA"/>
</dbReference>
<dbReference type="GO" id="GO:0005634">
    <property type="term" value="C:nucleus"/>
    <property type="evidence" value="ECO:0007669"/>
    <property type="project" value="UniProtKB-SubCell"/>
</dbReference>
<accession>A0AAN6IAV3</accession>
<gene>
    <name evidence="8" type="ORF">EDD36DRAFT_421066</name>
</gene>
<dbReference type="GO" id="GO:0005737">
    <property type="term" value="C:cytoplasm"/>
    <property type="evidence" value="ECO:0007669"/>
    <property type="project" value="UniProtKB-SubCell"/>
</dbReference>
<dbReference type="InterPro" id="IPR033877">
    <property type="entry name" value="Frm2/Hbn1"/>
</dbReference>
<keyword evidence="4" id="KW-0963">Cytoplasm</keyword>
<evidence type="ECO:0000256" key="2">
    <source>
        <dbReference type="ARBA" id="ARBA00004496"/>
    </source>
</evidence>
<evidence type="ECO:0000313" key="8">
    <source>
        <dbReference type="EMBL" id="KAI1611047.1"/>
    </source>
</evidence>
<dbReference type="InterPro" id="IPR000415">
    <property type="entry name" value="Nitroreductase-like"/>
</dbReference>
<dbReference type="InterPro" id="IPR029479">
    <property type="entry name" value="Nitroreductase"/>
</dbReference>
<dbReference type="SUPFAM" id="SSF55469">
    <property type="entry name" value="FMN-dependent nitroreductase-like"/>
    <property type="match status" value="1"/>
</dbReference>
<evidence type="ECO:0000256" key="6">
    <source>
        <dbReference type="ARBA" id="ARBA00023242"/>
    </source>
</evidence>
<evidence type="ECO:0000256" key="1">
    <source>
        <dbReference type="ARBA" id="ARBA00004123"/>
    </source>
</evidence>
<comment type="caution">
    <text evidence="8">The sequence shown here is derived from an EMBL/GenBank/DDBJ whole genome shotgun (WGS) entry which is preliminary data.</text>
</comment>
<dbReference type="AlphaFoldDB" id="A0AAN6IAV3"/>
<dbReference type="PANTHER" id="PTHR43035">
    <property type="entry name" value="FATTY ACID REPRESSION MUTANT PROTEIN 2-RELATED"/>
    <property type="match status" value="1"/>
</dbReference>
<evidence type="ECO:0000256" key="3">
    <source>
        <dbReference type="ARBA" id="ARBA00007118"/>
    </source>
</evidence>
<evidence type="ECO:0000256" key="5">
    <source>
        <dbReference type="ARBA" id="ARBA00023002"/>
    </source>
</evidence>
<evidence type="ECO:0000259" key="7">
    <source>
        <dbReference type="Pfam" id="PF00881"/>
    </source>
</evidence>
<dbReference type="Gene3D" id="3.40.109.10">
    <property type="entry name" value="NADH Oxidase"/>
    <property type="match status" value="1"/>
</dbReference>
<reference evidence="8" key="1">
    <citation type="journal article" date="2022" name="bioRxiv">
        <title>Deciphering the potential niche of two novel black yeast fungi from a biological soil crust based on their genomes, phenotypes, and melanin regulation.</title>
        <authorList>
            <consortium name="DOE Joint Genome Institute"/>
            <person name="Carr E.C."/>
            <person name="Barton Q."/>
            <person name="Grambo S."/>
            <person name="Sullivan M."/>
            <person name="Renfro C.M."/>
            <person name="Kuo A."/>
            <person name="Pangilinan J."/>
            <person name="Lipzen A."/>
            <person name="Keymanesh K."/>
            <person name="Savage E."/>
            <person name="Barry K."/>
            <person name="Grigoriev I.V."/>
            <person name="Riekhof W.R."/>
            <person name="Harris S.S."/>
        </authorList>
    </citation>
    <scope>NUCLEOTIDE SEQUENCE</scope>
    <source>
        <strain evidence="8">JF 03-4F</strain>
    </source>
</reference>
<feature type="domain" description="Nitroreductase" evidence="7">
    <location>
        <begin position="11"/>
        <end position="182"/>
    </location>
</feature>
<organism evidence="8 9">
    <name type="scientific">Exophiala viscosa</name>
    <dbReference type="NCBI Taxonomy" id="2486360"/>
    <lineage>
        <taxon>Eukaryota</taxon>
        <taxon>Fungi</taxon>
        <taxon>Dikarya</taxon>
        <taxon>Ascomycota</taxon>
        <taxon>Pezizomycotina</taxon>
        <taxon>Eurotiomycetes</taxon>
        <taxon>Chaetothyriomycetidae</taxon>
        <taxon>Chaetothyriales</taxon>
        <taxon>Herpotrichiellaceae</taxon>
        <taxon>Exophiala</taxon>
    </lineage>
</organism>
<comment type="subcellular location">
    <subcellularLocation>
        <location evidence="2">Cytoplasm</location>
    </subcellularLocation>
    <subcellularLocation>
        <location evidence="1">Nucleus</location>
    </subcellularLocation>
</comment>
<comment type="similarity">
    <text evidence="3">Belongs to the nitroreductase family.</text>
</comment>
<dbReference type="FunFam" id="3.40.109.10:FF:000001">
    <property type="entry name" value="Nitroreductase family"/>
    <property type="match status" value="1"/>
</dbReference>
<keyword evidence="9" id="KW-1185">Reference proteome</keyword>
<keyword evidence="5" id="KW-0560">Oxidoreductase</keyword>
<name>A0AAN6IAV3_9EURO</name>
<dbReference type="PANTHER" id="PTHR43035:SF4">
    <property type="entry name" value="NITROREDUCTASE FAMILY PROTEIN (AFU_ORTHOLOGUE AFUA_3G03530)"/>
    <property type="match status" value="1"/>
</dbReference>
<dbReference type="CDD" id="cd02140">
    <property type="entry name" value="Frm2-like"/>
    <property type="match status" value="1"/>
</dbReference>
<dbReference type="Pfam" id="PF00881">
    <property type="entry name" value="Nitroreductase"/>
    <property type="match status" value="1"/>
</dbReference>
<keyword evidence="6" id="KW-0539">Nucleus</keyword>
<evidence type="ECO:0000256" key="4">
    <source>
        <dbReference type="ARBA" id="ARBA00022490"/>
    </source>
</evidence>